<dbReference type="EMBL" id="JAJSON010000007">
    <property type="protein sequence ID" value="MCG9970364.1"/>
    <property type="molecule type" value="Genomic_DNA"/>
</dbReference>
<gene>
    <name evidence="2" type="ORF">LU635_01850</name>
</gene>
<feature type="transmembrane region" description="Helical" evidence="1">
    <location>
        <begin position="64"/>
        <end position="81"/>
    </location>
</feature>
<name>A0A9X2A436_9FLAO</name>
<accession>A0A9X2A436</accession>
<comment type="caution">
    <text evidence="2">The sequence shown here is derived from an EMBL/GenBank/DDBJ whole genome shotgun (WGS) entry which is preliminary data.</text>
</comment>
<evidence type="ECO:0000313" key="2">
    <source>
        <dbReference type="EMBL" id="MCG9970364.1"/>
    </source>
</evidence>
<protein>
    <submittedName>
        <fullName evidence="2">Uncharacterized protein</fullName>
    </submittedName>
</protein>
<dbReference type="RefSeq" id="WP_240095600.1">
    <property type="nucleotide sequence ID" value="NZ_JAJSON010000007.1"/>
</dbReference>
<evidence type="ECO:0000313" key="3">
    <source>
        <dbReference type="Proteomes" id="UP001139344"/>
    </source>
</evidence>
<evidence type="ECO:0000256" key="1">
    <source>
        <dbReference type="SAM" id="Phobius"/>
    </source>
</evidence>
<keyword evidence="1" id="KW-0812">Transmembrane</keyword>
<keyword evidence="1" id="KW-0472">Membrane</keyword>
<dbReference type="Proteomes" id="UP001139344">
    <property type="component" value="Unassembled WGS sequence"/>
</dbReference>
<feature type="transmembrane region" description="Helical" evidence="1">
    <location>
        <begin position="165"/>
        <end position="183"/>
    </location>
</feature>
<feature type="transmembrane region" description="Helical" evidence="1">
    <location>
        <begin position="7"/>
        <end position="26"/>
    </location>
</feature>
<sequence length="184" mass="20348">MQKTLQKITFLLIIVFHFSFLVAVFMDNRENLNLYLILLPVSVLLVFFYLNIRNSYEKIFKKRDLISISVSTYGALLTYFFNLKLNIGVVLAAGIIGLLGSIIPLLNKNSEILKLIPPALYCGAFAGMTAPFVANGYLFIFFAGLATGILYVMAKNILNGYGGKLGSIAFGGVSIVYSILYLFT</sequence>
<dbReference type="AlphaFoldDB" id="A0A9X2A436"/>
<feature type="transmembrane region" description="Helical" evidence="1">
    <location>
        <begin position="112"/>
        <end position="130"/>
    </location>
</feature>
<proteinExistence type="predicted"/>
<feature type="transmembrane region" description="Helical" evidence="1">
    <location>
        <begin position="87"/>
        <end position="105"/>
    </location>
</feature>
<keyword evidence="3" id="KW-1185">Reference proteome</keyword>
<reference evidence="2" key="1">
    <citation type="submission" date="2021-12" db="EMBL/GenBank/DDBJ databases">
        <title>Description of Gramella crocea sp. nov., a new bacterium isolated from activated sludge.</title>
        <authorList>
            <person name="Zhang X."/>
        </authorList>
    </citation>
    <scope>NUCLEOTIDE SEQUENCE</scope>
    <source>
        <strain evidence="2">YB25</strain>
    </source>
</reference>
<organism evidence="2 3">
    <name type="scientific">Christiangramia crocea</name>
    <dbReference type="NCBI Taxonomy" id="2904124"/>
    <lineage>
        <taxon>Bacteria</taxon>
        <taxon>Pseudomonadati</taxon>
        <taxon>Bacteroidota</taxon>
        <taxon>Flavobacteriia</taxon>
        <taxon>Flavobacteriales</taxon>
        <taxon>Flavobacteriaceae</taxon>
        <taxon>Christiangramia</taxon>
    </lineage>
</organism>
<feature type="transmembrane region" description="Helical" evidence="1">
    <location>
        <begin position="32"/>
        <end position="52"/>
    </location>
</feature>
<keyword evidence="1" id="KW-1133">Transmembrane helix</keyword>